<reference evidence="2 3" key="1">
    <citation type="submission" date="2024-06" db="EMBL/GenBank/DDBJ databases">
        <title>Genomic Encyclopedia of Type Strains, Phase IV (KMG-IV): sequencing the most valuable type-strain genomes for metagenomic binning, comparative biology and taxonomic classification.</title>
        <authorList>
            <person name="Goeker M."/>
        </authorList>
    </citation>
    <scope>NUCLEOTIDE SEQUENCE [LARGE SCALE GENOMIC DNA]</scope>
    <source>
        <strain evidence="2 3">DSM 105042</strain>
    </source>
</reference>
<comment type="caution">
    <text evidence="2">The sequence shown here is derived from an EMBL/GenBank/DDBJ whole genome shotgun (WGS) entry which is preliminary data.</text>
</comment>
<name>A0ABV2HDI3_9HYPH</name>
<dbReference type="InterPro" id="IPR032466">
    <property type="entry name" value="Metal_Hydrolase"/>
</dbReference>
<dbReference type="SUPFAM" id="SSF51338">
    <property type="entry name" value="Composite domain of metallo-dependent hydrolases"/>
    <property type="match status" value="1"/>
</dbReference>
<accession>A0ABV2HDI3</accession>
<protein>
    <submittedName>
        <fullName evidence="2">Imidazolonepropionase-like amidohydrolase</fullName>
    </submittedName>
</protein>
<dbReference type="Gene3D" id="3.20.20.140">
    <property type="entry name" value="Metal-dependent hydrolases"/>
    <property type="match status" value="1"/>
</dbReference>
<dbReference type="InterPro" id="IPR051781">
    <property type="entry name" value="Metallo-dep_Hydrolase"/>
</dbReference>
<dbReference type="EMBL" id="JBEPLJ010000028">
    <property type="protein sequence ID" value="MET3588599.1"/>
    <property type="molecule type" value="Genomic_DNA"/>
</dbReference>
<proteinExistence type="predicted"/>
<gene>
    <name evidence="2" type="ORF">ABID21_004735</name>
</gene>
<dbReference type="Pfam" id="PF01979">
    <property type="entry name" value="Amidohydro_1"/>
    <property type="match status" value="1"/>
</dbReference>
<dbReference type="CDD" id="cd01299">
    <property type="entry name" value="Met_dep_hydrolase_A"/>
    <property type="match status" value="1"/>
</dbReference>
<sequence length="415" mass="44252">MESLFRLSGERVLVGPKLQAVARGAVLVSDGRIVAAGTEESVPTPDGCKSIALDGATIMPGLIDAHMHTFGVNSTMLHTLATEHEGYRVARALSELSAMLRAGFTAARCLGSTIGPQVRRAIEEGFAQGPDLKAAGAFISSTSGTWDTASMPLSAARAGGELADGPDALRRAVRERARQGADFIKLGLSKGRVHDRYHAWGDDPLKQSVTYGLEEVSAAVEEAHRNDLKVSAHAIGEESVRLALDGGVDIIEHGYGISAETRQRLVGEGKTVVTTLSQVHFHRQAFDEYRYPDWERAVYERHWNAMSNDFRLGLEAGIRFAFGTDLIGGPTHPLHEAAMEFLLAVELGMSEGDALVAGTVTAADVLGLAQVTGSIEVGKRADIVAVGGNPLKDITSVRRPAFVMQQGRPVNLAVD</sequence>
<dbReference type="SUPFAM" id="SSF51556">
    <property type="entry name" value="Metallo-dependent hydrolases"/>
    <property type="match status" value="1"/>
</dbReference>
<dbReference type="InterPro" id="IPR006680">
    <property type="entry name" value="Amidohydro-rel"/>
</dbReference>
<dbReference type="InterPro" id="IPR011059">
    <property type="entry name" value="Metal-dep_hydrolase_composite"/>
</dbReference>
<organism evidence="2 3">
    <name type="scientific">Pseudorhizobium tarimense</name>
    <dbReference type="NCBI Taxonomy" id="1079109"/>
    <lineage>
        <taxon>Bacteria</taxon>
        <taxon>Pseudomonadati</taxon>
        <taxon>Pseudomonadota</taxon>
        <taxon>Alphaproteobacteria</taxon>
        <taxon>Hyphomicrobiales</taxon>
        <taxon>Rhizobiaceae</taxon>
        <taxon>Rhizobium/Agrobacterium group</taxon>
        <taxon>Pseudorhizobium</taxon>
    </lineage>
</organism>
<evidence type="ECO:0000259" key="1">
    <source>
        <dbReference type="Pfam" id="PF01979"/>
    </source>
</evidence>
<dbReference type="PANTHER" id="PTHR43135:SF3">
    <property type="entry name" value="ALPHA-D-RIBOSE 1-METHYLPHOSPHONATE 5-TRIPHOSPHATE DIPHOSPHATASE"/>
    <property type="match status" value="1"/>
</dbReference>
<evidence type="ECO:0000313" key="2">
    <source>
        <dbReference type="EMBL" id="MET3588599.1"/>
    </source>
</evidence>
<evidence type="ECO:0000313" key="3">
    <source>
        <dbReference type="Proteomes" id="UP001549031"/>
    </source>
</evidence>
<dbReference type="Gene3D" id="2.30.40.10">
    <property type="entry name" value="Urease, subunit C, domain 1"/>
    <property type="match status" value="1"/>
</dbReference>
<keyword evidence="3" id="KW-1185">Reference proteome</keyword>
<dbReference type="Proteomes" id="UP001549031">
    <property type="component" value="Unassembled WGS sequence"/>
</dbReference>
<dbReference type="InterPro" id="IPR057744">
    <property type="entry name" value="OTAase-like"/>
</dbReference>
<dbReference type="RefSeq" id="WP_247246280.1">
    <property type="nucleotide sequence ID" value="NZ_JALJRA010000029.1"/>
</dbReference>
<feature type="domain" description="Amidohydrolase-related" evidence="1">
    <location>
        <begin position="57"/>
        <end position="408"/>
    </location>
</feature>
<dbReference type="PANTHER" id="PTHR43135">
    <property type="entry name" value="ALPHA-D-RIBOSE 1-METHYLPHOSPHONATE 5-TRIPHOSPHATE DIPHOSPHATASE"/>
    <property type="match status" value="1"/>
</dbReference>